<keyword evidence="6" id="KW-0998">Cell outer membrane</keyword>
<dbReference type="PANTHER" id="PTHR30069:SF29">
    <property type="entry name" value="HEMOGLOBIN AND HEMOGLOBIN-HAPTOGLOBIN-BINDING PROTEIN 1-RELATED"/>
    <property type="match status" value="1"/>
</dbReference>
<evidence type="ECO:0000256" key="3">
    <source>
        <dbReference type="ARBA" id="ARBA00022692"/>
    </source>
</evidence>
<feature type="domain" description="TonB-dependent receptor plug" evidence="7">
    <location>
        <begin position="125"/>
        <end position="202"/>
    </location>
</feature>
<dbReference type="SUPFAM" id="SSF56935">
    <property type="entry name" value="Porins"/>
    <property type="match status" value="1"/>
</dbReference>
<evidence type="ECO:0000256" key="4">
    <source>
        <dbReference type="ARBA" id="ARBA00022729"/>
    </source>
</evidence>
<dbReference type="InterPro" id="IPR039426">
    <property type="entry name" value="TonB-dep_rcpt-like"/>
</dbReference>
<organism evidence="8">
    <name type="scientific">marine metagenome</name>
    <dbReference type="NCBI Taxonomy" id="408172"/>
    <lineage>
        <taxon>unclassified sequences</taxon>
        <taxon>metagenomes</taxon>
        <taxon>ecological metagenomes</taxon>
    </lineage>
</organism>
<dbReference type="InterPro" id="IPR008969">
    <property type="entry name" value="CarboxyPept-like_regulatory"/>
</dbReference>
<evidence type="ECO:0000256" key="1">
    <source>
        <dbReference type="ARBA" id="ARBA00004571"/>
    </source>
</evidence>
<dbReference type="GO" id="GO:0015344">
    <property type="term" value="F:siderophore uptake transmembrane transporter activity"/>
    <property type="evidence" value="ECO:0007669"/>
    <property type="project" value="TreeGrafter"/>
</dbReference>
<dbReference type="GO" id="GO:0044718">
    <property type="term" value="P:siderophore transmembrane transport"/>
    <property type="evidence" value="ECO:0007669"/>
    <property type="project" value="TreeGrafter"/>
</dbReference>
<dbReference type="GO" id="GO:0009279">
    <property type="term" value="C:cell outer membrane"/>
    <property type="evidence" value="ECO:0007669"/>
    <property type="project" value="UniProtKB-SubCell"/>
</dbReference>
<comment type="subcellular location">
    <subcellularLocation>
        <location evidence="1">Cell outer membrane</location>
        <topology evidence="1">Multi-pass membrane protein</topology>
    </subcellularLocation>
</comment>
<dbReference type="InterPro" id="IPR012910">
    <property type="entry name" value="Plug_dom"/>
</dbReference>
<dbReference type="Pfam" id="PF07715">
    <property type="entry name" value="Plug"/>
    <property type="match status" value="1"/>
</dbReference>
<accession>A0A382ANV0</accession>
<dbReference type="Pfam" id="PF13715">
    <property type="entry name" value="CarbopepD_reg_2"/>
    <property type="match status" value="1"/>
</dbReference>
<gene>
    <name evidence="8" type="ORF">METZ01_LOCUS155825</name>
</gene>
<sequence>MSQKKHTINGYVKDISNGESLIGATIFIKEINSGIVTNFYGFYSFTLQEGEYNIEYRSLGYKNIIKKIILNKNLKLDVELVSENIELKNVIITGEGEDSNISELEMSTFKLDIAKINKIPAFLGEVDIIKAIQLLPGVSTVGEGASGFNVRGGSVGQNLVLLDEAPVYNSSHLLGFFSVFNPDAVKDIKLFKGGISSRYGGRLSSILDIRMKEGNIKKTSFSGGIGTVFSRLTLESPIVKDKASFILALRRSYIDFLARPFIPKIFNDGAALNFYDITAKTNVNINNNNRVYLSGYLGRDRFLFSKNNGFNWGNKTGTLRWNHLFHEKLFSNFTVIYSNYDYQLLFGSDNNNKFEWDSKIETLNLKTELTYFINTNNELSIGGEALLYRFEPANAFGVSDGDVNDITLPKKFAFETAIYMENKQKIKKLTINYGLRLSLFHYIGPGTVYEFSSTPITGINRKIPLSSFYVDKWKTISSYNNLEPRTSFNYKINSSNSIKWSYSRMSQYIHLISNTTASSSLDVWTPSTNNIKPEKGNIFVLGYFKNFLNNNIESSIEIYYKNLQNQVDYIDGADILINKYLEGDLLYGKGRAYGIEFFVKKKSGKLNGWISYTLARSEVKIKGINNFEWYPRRYDQTHNLKLTSSIKINKRILLSGNFIFLTGPPITFPTSKYV</sequence>
<reference evidence="8" key="1">
    <citation type="submission" date="2018-05" db="EMBL/GenBank/DDBJ databases">
        <authorList>
            <person name="Lanie J.A."/>
            <person name="Ng W.-L."/>
            <person name="Kazmierczak K.M."/>
            <person name="Andrzejewski T.M."/>
            <person name="Davidsen T.M."/>
            <person name="Wayne K.J."/>
            <person name="Tettelin H."/>
            <person name="Glass J.I."/>
            <person name="Rusch D."/>
            <person name="Podicherti R."/>
            <person name="Tsui H.-C.T."/>
            <person name="Winkler M.E."/>
        </authorList>
    </citation>
    <scope>NUCLEOTIDE SEQUENCE</scope>
</reference>
<dbReference type="EMBL" id="UINC01026113">
    <property type="protein sequence ID" value="SVB02971.1"/>
    <property type="molecule type" value="Genomic_DNA"/>
</dbReference>
<dbReference type="InterPro" id="IPR037066">
    <property type="entry name" value="Plug_dom_sf"/>
</dbReference>
<dbReference type="AlphaFoldDB" id="A0A382ANV0"/>
<feature type="non-terminal residue" evidence="8">
    <location>
        <position position="674"/>
    </location>
</feature>
<evidence type="ECO:0000256" key="6">
    <source>
        <dbReference type="ARBA" id="ARBA00023237"/>
    </source>
</evidence>
<evidence type="ECO:0000256" key="5">
    <source>
        <dbReference type="ARBA" id="ARBA00023136"/>
    </source>
</evidence>
<keyword evidence="2" id="KW-0813">Transport</keyword>
<proteinExistence type="predicted"/>
<name>A0A382ANV0_9ZZZZ</name>
<evidence type="ECO:0000313" key="8">
    <source>
        <dbReference type="EMBL" id="SVB02971.1"/>
    </source>
</evidence>
<dbReference type="Gene3D" id="2.60.40.1120">
    <property type="entry name" value="Carboxypeptidase-like, regulatory domain"/>
    <property type="match status" value="1"/>
</dbReference>
<keyword evidence="4" id="KW-0732">Signal</keyword>
<protein>
    <recommendedName>
        <fullName evidence="7">TonB-dependent receptor plug domain-containing protein</fullName>
    </recommendedName>
</protein>
<dbReference type="Gene3D" id="2.170.130.10">
    <property type="entry name" value="TonB-dependent receptor, plug domain"/>
    <property type="match status" value="1"/>
</dbReference>
<dbReference type="InterPro" id="IPR036942">
    <property type="entry name" value="Beta-barrel_TonB_sf"/>
</dbReference>
<evidence type="ECO:0000256" key="2">
    <source>
        <dbReference type="ARBA" id="ARBA00022448"/>
    </source>
</evidence>
<keyword evidence="5" id="KW-0472">Membrane</keyword>
<dbReference type="PANTHER" id="PTHR30069">
    <property type="entry name" value="TONB-DEPENDENT OUTER MEMBRANE RECEPTOR"/>
    <property type="match status" value="1"/>
</dbReference>
<keyword evidence="3" id="KW-0812">Transmembrane</keyword>
<dbReference type="SUPFAM" id="SSF49464">
    <property type="entry name" value="Carboxypeptidase regulatory domain-like"/>
    <property type="match status" value="1"/>
</dbReference>
<evidence type="ECO:0000259" key="7">
    <source>
        <dbReference type="Pfam" id="PF07715"/>
    </source>
</evidence>
<dbReference type="Gene3D" id="2.40.170.20">
    <property type="entry name" value="TonB-dependent receptor, beta-barrel domain"/>
    <property type="match status" value="1"/>
</dbReference>